<dbReference type="InterPro" id="IPR052371">
    <property type="entry name" value="BFD-associated_ferredoxin"/>
</dbReference>
<dbReference type="Gene3D" id="1.10.10.1100">
    <property type="entry name" value="BFD-like [2Fe-2S]-binding domain"/>
    <property type="match status" value="1"/>
</dbReference>
<reference evidence="11 12" key="1">
    <citation type="submission" date="2024-03" db="EMBL/GenBank/DDBJ databases">
        <title>High-quality draft genome sequence of Oceanobacter sp. wDCs-4.</title>
        <authorList>
            <person name="Dong C."/>
        </authorList>
    </citation>
    <scope>NUCLEOTIDE SEQUENCE [LARGE SCALE GENOMIC DNA]</scope>
    <source>
        <strain evidence="12">wDCs-4</strain>
    </source>
</reference>
<comment type="caution">
    <text evidence="11">The sequence shown here is derived from an EMBL/GenBank/DDBJ whole genome shotgun (WGS) entry which is preliminary data.</text>
</comment>
<proteinExistence type="inferred from homology"/>
<dbReference type="InterPro" id="IPR041854">
    <property type="entry name" value="BFD-like_2Fe2S-bd_dom_sf"/>
</dbReference>
<sequence>MYVCLCKAVTNQQVKDAVEQGQSYGEMRRSLGLATDCGCCGRVAKQLIQEHVRTLPECEFANVG</sequence>
<accession>A0ABW8NLN7</accession>
<dbReference type="InterPro" id="IPR007419">
    <property type="entry name" value="BFD-like_2Fe2S-bd_dom"/>
</dbReference>
<evidence type="ECO:0000256" key="8">
    <source>
        <dbReference type="ARBA" id="ARBA00039386"/>
    </source>
</evidence>
<evidence type="ECO:0000256" key="1">
    <source>
        <dbReference type="ARBA" id="ARBA00022448"/>
    </source>
</evidence>
<evidence type="ECO:0000256" key="3">
    <source>
        <dbReference type="ARBA" id="ARBA00022723"/>
    </source>
</evidence>
<keyword evidence="4" id="KW-0249">Electron transport</keyword>
<feature type="domain" description="BFD-like [2Fe-2S]-binding" evidence="10">
    <location>
        <begin position="2"/>
        <end position="50"/>
    </location>
</feature>
<evidence type="ECO:0000313" key="12">
    <source>
        <dbReference type="Proteomes" id="UP001620597"/>
    </source>
</evidence>
<evidence type="ECO:0000313" key="11">
    <source>
        <dbReference type="EMBL" id="MFK4753796.1"/>
    </source>
</evidence>
<comment type="similarity">
    <text evidence="9">Belongs to the Bfd family.</text>
</comment>
<dbReference type="EMBL" id="JBBKTX010000020">
    <property type="protein sequence ID" value="MFK4753796.1"/>
    <property type="molecule type" value="Genomic_DNA"/>
</dbReference>
<gene>
    <name evidence="11" type="ORF">WG929_15375</name>
</gene>
<evidence type="ECO:0000256" key="2">
    <source>
        <dbReference type="ARBA" id="ARBA00022714"/>
    </source>
</evidence>
<protein>
    <recommendedName>
        <fullName evidence="8">Bacterioferritin-associated ferredoxin</fullName>
    </recommendedName>
</protein>
<dbReference type="RefSeq" id="WP_369857357.1">
    <property type="nucleotide sequence ID" value="NZ_JBBKTX010000020.1"/>
</dbReference>
<evidence type="ECO:0000256" key="9">
    <source>
        <dbReference type="ARBA" id="ARBA00046332"/>
    </source>
</evidence>
<dbReference type="Pfam" id="PF04324">
    <property type="entry name" value="Fer2_BFD"/>
    <property type="match status" value="1"/>
</dbReference>
<keyword evidence="1" id="KW-0813">Transport</keyword>
<evidence type="ECO:0000259" key="10">
    <source>
        <dbReference type="Pfam" id="PF04324"/>
    </source>
</evidence>
<keyword evidence="3" id="KW-0479">Metal-binding</keyword>
<keyword evidence="2" id="KW-0001">2Fe-2S</keyword>
<dbReference type="PANTHER" id="PTHR37424:SF1">
    <property type="entry name" value="BACTERIOFERRITIN-ASSOCIATED FERREDOXIN"/>
    <property type="match status" value="1"/>
</dbReference>
<keyword evidence="6" id="KW-0411">Iron-sulfur</keyword>
<comment type="cofactor">
    <cofactor evidence="7">
        <name>[2Fe-2S] cluster</name>
        <dbReference type="ChEBI" id="CHEBI:190135"/>
    </cofactor>
</comment>
<evidence type="ECO:0000256" key="6">
    <source>
        <dbReference type="ARBA" id="ARBA00023014"/>
    </source>
</evidence>
<organism evidence="11 12">
    <name type="scientific">Oceanobacter antarcticus</name>
    <dbReference type="NCBI Taxonomy" id="3133425"/>
    <lineage>
        <taxon>Bacteria</taxon>
        <taxon>Pseudomonadati</taxon>
        <taxon>Pseudomonadota</taxon>
        <taxon>Gammaproteobacteria</taxon>
        <taxon>Oceanospirillales</taxon>
        <taxon>Oceanospirillaceae</taxon>
        <taxon>Oceanobacter</taxon>
    </lineage>
</organism>
<evidence type="ECO:0000256" key="7">
    <source>
        <dbReference type="ARBA" id="ARBA00034078"/>
    </source>
</evidence>
<evidence type="ECO:0000256" key="4">
    <source>
        <dbReference type="ARBA" id="ARBA00022982"/>
    </source>
</evidence>
<name>A0ABW8NLN7_9GAMM</name>
<dbReference type="Proteomes" id="UP001620597">
    <property type="component" value="Unassembled WGS sequence"/>
</dbReference>
<keyword evidence="5" id="KW-0408">Iron</keyword>
<dbReference type="PANTHER" id="PTHR37424">
    <property type="entry name" value="BACTERIOFERRITIN-ASSOCIATED FERREDOXIN"/>
    <property type="match status" value="1"/>
</dbReference>
<evidence type="ECO:0000256" key="5">
    <source>
        <dbReference type="ARBA" id="ARBA00023004"/>
    </source>
</evidence>
<keyword evidence="12" id="KW-1185">Reference proteome</keyword>